<organism evidence="1">
    <name type="scientific">marine sediment metagenome</name>
    <dbReference type="NCBI Taxonomy" id="412755"/>
    <lineage>
        <taxon>unclassified sequences</taxon>
        <taxon>metagenomes</taxon>
        <taxon>ecological metagenomes</taxon>
    </lineage>
</organism>
<protein>
    <submittedName>
        <fullName evidence="1">Uncharacterized protein</fullName>
    </submittedName>
</protein>
<evidence type="ECO:0000313" key="1">
    <source>
        <dbReference type="EMBL" id="GAI64531.1"/>
    </source>
</evidence>
<name>X1RC09_9ZZZZ</name>
<gene>
    <name evidence="1" type="ORF">S06H3_67146</name>
</gene>
<feature type="non-terminal residue" evidence="1">
    <location>
        <position position="1"/>
    </location>
</feature>
<dbReference type="EMBL" id="BARV01046281">
    <property type="protein sequence ID" value="GAI64531.1"/>
    <property type="molecule type" value="Genomic_DNA"/>
</dbReference>
<sequence>VETLYTLPPKTKIWISFSWPLKKGTAALKKGG</sequence>
<proteinExistence type="predicted"/>
<comment type="caution">
    <text evidence="1">The sequence shown here is derived from an EMBL/GenBank/DDBJ whole genome shotgun (WGS) entry which is preliminary data.</text>
</comment>
<reference evidence="1" key="1">
    <citation type="journal article" date="2014" name="Front. Microbiol.">
        <title>High frequency of phylogenetically diverse reductive dehalogenase-homologous genes in deep subseafloor sedimentary metagenomes.</title>
        <authorList>
            <person name="Kawai M."/>
            <person name="Futagami T."/>
            <person name="Toyoda A."/>
            <person name="Takaki Y."/>
            <person name="Nishi S."/>
            <person name="Hori S."/>
            <person name="Arai W."/>
            <person name="Tsubouchi T."/>
            <person name="Morono Y."/>
            <person name="Uchiyama I."/>
            <person name="Ito T."/>
            <person name="Fujiyama A."/>
            <person name="Inagaki F."/>
            <person name="Takami H."/>
        </authorList>
    </citation>
    <scope>NUCLEOTIDE SEQUENCE</scope>
    <source>
        <strain evidence="1">Expedition CK06-06</strain>
    </source>
</reference>
<feature type="non-terminal residue" evidence="1">
    <location>
        <position position="32"/>
    </location>
</feature>
<accession>X1RC09</accession>
<dbReference type="AlphaFoldDB" id="X1RC09"/>